<dbReference type="UniPathway" id="UPA00109">
    <property type="reaction ID" value="UER00189"/>
</dbReference>
<dbReference type="GO" id="GO:0006094">
    <property type="term" value="P:gluconeogenesis"/>
    <property type="evidence" value="ECO:0007669"/>
    <property type="project" value="UniProtKB-UniPathway"/>
</dbReference>
<dbReference type="EC" id="5.3.1.1" evidence="2"/>
<dbReference type="GO" id="GO:0006096">
    <property type="term" value="P:glycolytic process"/>
    <property type="evidence" value="ECO:0007669"/>
    <property type="project" value="UniProtKB-UniPathway"/>
</dbReference>
<protein>
    <recommendedName>
        <fullName evidence="2">Triosephosphate isomerase</fullName>
        <ecNumber evidence="2">5.3.1.1</ecNumber>
    </recommendedName>
</protein>
<organism evidence="3 4">
    <name type="scientific">Arthrobacter mobilis</name>
    <dbReference type="NCBI Taxonomy" id="2724944"/>
    <lineage>
        <taxon>Bacteria</taxon>
        <taxon>Bacillati</taxon>
        <taxon>Actinomycetota</taxon>
        <taxon>Actinomycetes</taxon>
        <taxon>Micrococcales</taxon>
        <taxon>Micrococcaceae</taxon>
        <taxon>Arthrobacter</taxon>
    </lineage>
</organism>
<dbReference type="AlphaFoldDB" id="A0A7X6K329"/>
<dbReference type="PANTHER" id="PTHR21139">
    <property type="entry name" value="TRIOSEPHOSPHATE ISOMERASE"/>
    <property type="match status" value="1"/>
</dbReference>
<dbReference type="InterPro" id="IPR035990">
    <property type="entry name" value="TIM_sf"/>
</dbReference>
<keyword evidence="4" id="KW-1185">Reference proteome</keyword>
<dbReference type="PANTHER" id="PTHR21139:SF2">
    <property type="entry name" value="TRIOSEPHOSPHATE ISOMERASE"/>
    <property type="match status" value="1"/>
</dbReference>
<sequence>MSKAPASTLLGVSLKMYFGHRQTVSWCQEVARMAAGHPALAGGKVTLFVLPSFPALVPALQAFADSPVQLGAQDLYWQDSGPFTGEVSGPQLREAGCRFVEVGHAERRRLFAESDLDVAAKTAAAVRNGLTPVICVGEQQQMPVQAAAAVCTGQLAVAMGTAMAQGDGSAPIVVAYEPVWAIGAAEPASTEHIRGVCAYLQDWLGTQDTFPHYRVIYGGSAGPGLLARLGQEVDGLFLGRFAHDVQALAGIVDEAAARLQ</sequence>
<dbReference type="InterPro" id="IPR000652">
    <property type="entry name" value="Triosephosphate_isomerase"/>
</dbReference>
<keyword evidence="2" id="KW-0312">Gluconeogenesis</keyword>
<dbReference type="UniPathway" id="UPA00138"/>
<comment type="pathway">
    <text evidence="2">Carbohydrate degradation; glycolysis; D-glyceraldehyde 3-phosphate from glycerone phosphate: step 1/1.</text>
</comment>
<comment type="pathway">
    <text evidence="2">Carbohydrate biosynthesis; gluconeogenesis.</text>
</comment>
<evidence type="ECO:0000256" key="1">
    <source>
        <dbReference type="ARBA" id="ARBA00023235"/>
    </source>
</evidence>
<dbReference type="GO" id="GO:0019563">
    <property type="term" value="P:glycerol catabolic process"/>
    <property type="evidence" value="ECO:0007669"/>
    <property type="project" value="TreeGrafter"/>
</dbReference>
<dbReference type="PROSITE" id="PS51440">
    <property type="entry name" value="TIM_2"/>
    <property type="match status" value="1"/>
</dbReference>
<dbReference type="GO" id="GO:0005829">
    <property type="term" value="C:cytosol"/>
    <property type="evidence" value="ECO:0007669"/>
    <property type="project" value="TreeGrafter"/>
</dbReference>
<name>A0A7X6K329_9MICC</name>
<gene>
    <name evidence="3" type="ORF">HGG74_00730</name>
</gene>
<dbReference type="SUPFAM" id="SSF51351">
    <property type="entry name" value="Triosephosphate isomerase (TIM)"/>
    <property type="match status" value="1"/>
</dbReference>
<keyword evidence="1 2" id="KW-0413">Isomerase</keyword>
<dbReference type="GO" id="GO:0004807">
    <property type="term" value="F:triose-phosphate isomerase activity"/>
    <property type="evidence" value="ECO:0007669"/>
    <property type="project" value="UniProtKB-EC"/>
</dbReference>
<dbReference type="GO" id="GO:0046166">
    <property type="term" value="P:glyceraldehyde-3-phosphate biosynthetic process"/>
    <property type="evidence" value="ECO:0007669"/>
    <property type="project" value="TreeGrafter"/>
</dbReference>
<dbReference type="CDD" id="cd00311">
    <property type="entry name" value="TIM"/>
    <property type="match status" value="1"/>
</dbReference>
<comment type="catalytic activity">
    <reaction evidence="2">
        <text>D-glyceraldehyde 3-phosphate = dihydroxyacetone phosphate</text>
        <dbReference type="Rhea" id="RHEA:18585"/>
        <dbReference type="ChEBI" id="CHEBI:57642"/>
        <dbReference type="ChEBI" id="CHEBI:59776"/>
        <dbReference type="EC" id="5.3.1.1"/>
    </reaction>
</comment>
<dbReference type="InterPro" id="IPR013785">
    <property type="entry name" value="Aldolase_TIM"/>
</dbReference>
<evidence type="ECO:0000313" key="3">
    <source>
        <dbReference type="EMBL" id="NKX53080.1"/>
    </source>
</evidence>
<evidence type="ECO:0000313" key="4">
    <source>
        <dbReference type="Proteomes" id="UP000544090"/>
    </source>
</evidence>
<dbReference type="EMBL" id="JAAZSQ010000001">
    <property type="protein sequence ID" value="NKX53080.1"/>
    <property type="molecule type" value="Genomic_DNA"/>
</dbReference>
<comment type="subunit">
    <text evidence="2">Homodimer.</text>
</comment>
<keyword evidence="2" id="KW-0324">Glycolysis</keyword>
<dbReference type="Pfam" id="PF00121">
    <property type="entry name" value="TIM"/>
    <property type="match status" value="1"/>
</dbReference>
<dbReference type="Proteomes" id="UP000544090">
    <property type="component" value="Unassembled WGS sequence"/>
</dbReference>
<accession>A0A7X6K329</accession>
<reference evidence="3 4" key="1">
    <citation type="submission" date="2020-04" db="EMBL/GenBank/DDBJ databases">
        <title>Arthrobacter sp. nov.</title>
        <authorList>
            <person name="Liu S."/>
        </authorList>
    </citation>
    <scope>NUCLEOTIDE SEQUENCE [LARGE SCALE GENOMIC DNA]</scope>
    <source>
        <strain evidence="3 4">E918</strain>
    </source>
</reference>
<dbReference type="Gene3D" id="3.20.20.70">
    <property type="entry name" value="Aldolase class I"/>
    <property type="match status" value="1"/>
</dbReference>
<keyword evidence="2" id="KW-0963">Cytoplasm</keyword>
<comment type="subcellular location">
    <subcellularLocation>
        <location evidence="2">Cytoplasm</location>
    </subcellularLocation>
</comment>
<proteinExistence type="inferred from homology"/>
<comment type="similarity">
    <text evidence="2">Belongs to the triosephosphate isomerase family.</text>
</comment>
<evidence type="ECO:0000256" key="2">
    <source>
        <dbReference type="RuleBase" id="RU363013"/>
    </source>
</evidence>
<comment type="caution">
    <text evidence="3">The sequence shown here is derived from an EMBL/GenBank/DDBJ whole genome shotgun (WGS) entry which is preliminary data.</text>
</comment>
<dbReference type="RefSeq" id="WP_168484301.1">
    <property type="nucleotide sequence ID" value="NZ_JAAZSQ010000001.1"/>
</dbReference>